<dbReference type="PANTHER" id="PTHR35175:SF2">
    <property type="entry name" value="DUF1289 DOMAIN-CONTAINING PROTEIN"/>
    <property type="match status" value="1"/>
</dbReference>
<evidence type="ECO:0000313" key="2">
    <source>
        <dbReference type="Proteomes" id="UP001185984"/>
    </source>
</evidence>
<dbReference type="Proteomes" id="UP001185984">
    <property type="component" value="Unassembled WGS sequence"/>
</dbReference>
<sequence>MTTPVASPCRNLCALDRQRESCTGCGRTIEEIVHWRSLTDAQRATVMQRVRDFQPAERPSPFPQPARRTAP</sequence>
<reference evidence="2" key="1">
    <citation type="journal article" date="2022" name="J Environ Chem Eng">
        <title>Biodegradation of petroleum oil using a constructed nonpathogenic and heavy metal-tolerant bacterial consortium isolated from marine sponges.</title>
        <authorList>
            <person name="Dechsakulwatana C."/>
            <person name="Rungsihiranrut A."/>
            <person name="Muangchinda C."/>
            <person name="Ningthoujam R."/>
            <person name="Klankeo P."/>
            <person name="Pinyakong O."/>
        </authorList>
    </citation>
    <scope>NUCLEOTIDE SEQUENCE [LARGE SCALE GENOMIC DNA]</scope>
    <source>
        <strain evidence="2">MO2-4</strain>
    </source>
</reference>
<keyword evidence="2" id="KW-1185">Reference proteome</keyword>
<dbReference type="EMBL" id="JAPTHD010000002">
    <property type="protein sequence ID" value="MDV5823369.1"/>
    <property type="molecule type" value="Genomic_DNA"/>
</dbReference>
<gene>
    <name evidence="1" type="ORF">O0R41_07140</name>
</gene>
<protein>
    <submittedName>
        <fullName evidence="1">DUF1289 domain-containing protein</fullName>
    </submittedName>
</protein>
<comment type="caution">
    <text evidence="1">The sequence shown here is derived from an EMBL/GenBank/DDBJ whole genome shotgun (WGS) entry which is preliminary data.</text>
</comment>
<accession>A0ABU3ZV38</accession>
<proteinExistence type="predicted"/>
<organism evidence="1 2">
    <name type="scientific">Sphingobium naphthae</name>
    <dbReference type="NCBI Taxonomy" id="1886786"/>
    <lineage>
        <taxon>Bacteria</taxon>
        <taxon>Pseudomonadati</taxon>
        <taxon>Pseudomonadota</taxon>
        <taxon>Alphaproteobacteria</taxon>
        <taxon>Sphingomonadales</taxon>
        <taxon>Sphingomonadaceae</taxon>
        <taxon>Sphingobium</taxon>
    </lineage>
</organism>
<dbReference type="InterPro" id="IPR010710">
    <property type="entry name" value="DUF1289"/>
</dbReference>
<name>A0ABU3ZV38_9SPHN</name>
<dbReference type="RefSeq" id="WP_317516361.1">
    <property type="nucleotide sequence ID" value="NZ_JAPTHD010000002.1"/>
</dbReference>
<evidence type="ECO:0000313" key="1">
    <source>
        <dbReference type="EMBL" id="MDV5823369.1"/>
    </source>
</evidence>
<dbReference type="PANTHER" id="PTHR35175">
    <property type="entry name" value="DUF1289 DOMAIN-CONTAINING PROTEIN"/>
    <property type="match status" value="1"/>
</dbReference>
<dbReference type="Pfam" id="PF06945">
    <property type="entry name" value="DUF1289"/>
    <property type="match status" value="1"/>
</dbReference>